<dbReference type="AlphaFoldDB" id="A0A3D9UN64"/>
<dbReference type="InterPro" id="IPR036388">
    <property type="entry name" value="WH-like_DNA-bd_sf"/>
</dbReference>
<evidence type="ECO:0000256" key="3">
    <source>
        <dbReference type="ARBA" id="ARBA00023125"/>
    </source>
</evidence>
<reference evidence="5 6" key="1">
    <citation type="submission" date="2018-08" db="EMBL/GenBank/DDBJ databases">
        <title>Sequencing the genomes of 1000 actinobacteria strains.</title>
        <authorList>
            <person name="Klenk H.-P."/>
        </authorList>
    </citation>
    <scope>NUCLEOTIDE SEQUENCE [LARGE SCALE GENOMIC DNA]</scope>
    <source>
        <strain evidence="5 6">DSM 22967</strain>
    </source>
</reference>
<evidence type="ECO:0000313" key="5">
    <source>
        <dbReference type="EMBL" id="REF29430.1"/>
    </source>
</evidence>
<keyword evidence="4" id="KW-0804">Transcription</keyword>
<dbReference type="GO" id="GO:0003677">
    <property type="term" value="F:DNA binding"/>
    <property type="evidence" value="ECO:0007669"/>
    <property type="project" value="UniProtKB-KW"/>
</dbReference>
<gene>
    <name evidence="5" type="ORF">DFJ65_0376</name>
</gene>
<organism evidence="5 6">
    <name type="scientific">Calidifontibacter indicus</name>
    <dbReference type="NCBI Taxonomy" id="419650"/>
    <lineage>
        <taxon>Bacteria</taxon>
        <taxon>Bacillati</taxon>
        <taxon>Actinomycetota</taxon>
        <taxon>Actinomycetes</taxon>
        <taxon>Micrococcales</taxon>
        <taxon>Dermacoccaceae</taxon>
        <taxon>Calidifontibacter</taxon>
    </lineage>
</organism>
<sequence>MTREIATANGLGDLERAIMECLWASDEPLVVRQIAEQLEATDGKKRAYTTVMTVADRLAKKGLTSRERDGRAWRYSASATREELTAQALRETLADWGGEGQESDAVLHFLQDMSAGDVDRIKAAIAKM</sequence>
<protein>
    <submittedName>
        <fullName evidence="5">Putative transcriptional regulator</fullName>
    </submittedName>
</protein>
<dbReference type="OrthoDB" id="9813987at2"/>
<keyword evidence="2" id="KW-0805">Transcription regulation</keyword>
<proteinExistence type="inferred from homology"/>
<dbReference type="EMBL" id="QTUA01000001">
    <property type="protein sequence ID" value="REF29430.1"/>
    <property type="molecule type" value="Genomic_DNA"/>
</dbReference>
<dbReference type="RefSeq" id="WP_115921547.1">
    <property type="nucleotide sequence ID" value="NZ_QTUA01000001.1"/>
</dbReference>
<keyword evidence="3" id="KW-0238">DNA-binding</keyword>
<evidence type="ECO:0000256" key="4">
    <source>
        <dbReference type="ARBA" id="ARBA00023163"/>
    </source>
</evidence>
<dbReference type="Gene3D" id="1.10.10.10">
    <property type="entry name" value="Winged helix-like DNA-binding domain superfamily/Winged helix DNA-binding domain"/>
    <property type="match status" value="1"/>
</dbReference>
<dbReference type="Proteomes" id="UP000256253">
    <property type="component" value="Unassembled WGS sequence"/>
</dbReference>
<dbReference type="SUPFAM" id="SSF46785">
    <property type="entry name" value="Winged helix' DNA-binding domain"/>
    <property type="match status" value="1"/>
</dbReference>
<dbReference type="GO" id="GO:0045892">
    <property type="term" value="P:negative regulation of DNA-templated transcription"/>
    <property type="evidence" value="ECO:0007669"/>
    <property type="project" value="InterPro"/>
</dbReference>
<comment type="similarity">
    <text evidence="1">Belongs to the BlaI transcriptional regulatory family.</text>
</comment>
<dbReference type="Pfam" id="PF03965">
    <property type="entry name" value="Penicillinase_R"/>
    <property type="match status" value="1"/>
</dbReference>
<accession>A0A3D9UN64</accession>
<comment type="caution">
    <text evidence="5">The sequence shown here is derived from an EMBL/GenBank/DDBJ whole genome shotgun (WGS) entry which is preliminary data.</text>
</comment>
<name>A0A3D9UN64_9MICO</name>
<keyword evidence="6" id="KW-1185">Reference proteome</keyword>
<dbReference type="InterPro" id="IPR036390">
    <property type="entry name" value="WH_DNA-bd_sf"/>
</dbReference>
<evidence type="ECO:0000256" key="1">
    <source>
        <dbReference type="ARBA" id="ARBA00011046"/>
    </source>
</evidence>
<evidence type="ECO:0000256" key="2">
    <source>
        <dbReference type="ARBA" id="ARBA00023015"/>
    </source>
</evidence>
<dbReference type="InterPro" id="IPR005650">
    <property type="entry name" value="BlaI_family"/>
</dbReference>
<evidence type="ECO:0000313" key="6">
    <source>
        <dbReference type="Proteomes" id="UP000256253"/>
    </source>
</evidence>